<organism evidence="1 2">
    <name type="scientific">Candidatus Limadaptatus stercorigallinarum</name>
    <dbReference type="NCBI Taxonomy" id="2840845"/>
    <lineage>
        <taxon>Bacteria</taxon>
        <taxon>Bacillati</taxon>
        <taxon>Bacillota</taxon>
        <taxon>Clostridia</taxon>
        <taxon>Eubacteriales</taxon>
        <taxon>Candidatus Limadaptatus</taxon>
    </lineage>
</organism>
<evidence type="ECO:0000313" key="1">
    <source>
        <dbReference type="EMBL" id="HIU21383.1"/>
    </source>
</evidence>
<dbReference type="EMBL" id="DVMN01000071">
    <property type="protein sequence ID" value="HIU21383.1"/>
    <property type="molecule type" value="Genomic_DNA"/>
</dbReference>
<gene>
    <name evidence="1" type="ORF">IAD51_04035</name>
</gene>
<evidence type="ECO:0000313" key="2">
    <source>
        <dbReference type="Proteomes" id="UP000824088"/>
    </source>
</evidence>
<comment type="caution">
    <text evidence="1">The sequence shown here is derived from an EMBL/GenBank/DDBJ whole genome shotgun (WGS) entry which is preliminary data.</text>
</comment>
<protein>
    <submittedName>
        <fullName evidence="1">Uncharacterized protein</fullName>
    </submittedName>
</protein>
<name>A0A9D1L2Z1_9FIRM</name>
<dbReference type="Proteomes" id="UP000824088">
    <property type="component" value="Unassembled WGS sequence"/>
</dbReference>
<sequence length="181" mass="20417">MLVKDVLGECLVKMGRENFLSESDLSDAEQTLADRLLAALNIAYREAVTEYIPLYAEEEVAASDGEIDVSSLSRRILYPVSFTADGKRRRFWPRPDGLAADYSGKGVLRYAYLPDEAAMTDEIEDMRLTPSALSDGTLAEYYFQDKVFDLAEAYDTSFREALSAVRYKGRPMRLGAGRWRE</sequence>
<accession>A0A9D1L2Z1</accession>
<proteinExistence type="predicted"/>
<dbReference type="AlphaFoldDB" id="A0A9D1L2Z1"/>
<reference evidence="1" key="1">
    <citation type="submission" date="2020-10" db="EMBL/GenBank/DDBJ databases">
        <authorList>
            <person name="Gilroy R."/>
        </authorList>
    </citation>
    <scope>NUCLEOTIDE SEQUENCE</scope>
    <source>
        <strain evidence="1">1063</strain>
    </source>
</reference>
<reference evidence="1" key="2">
    <citation type="journal article" date="2021" name="PeerJ">
        <title>Extensive microbial diversity within the chicken gut microbiome revealed by metagenomics and culture.</title>
        <authorList>
            <person name="Gilroy R."/>
            <person name="Ravi A."/>
            <person name="Getino M."/>
            <person name="Pursley I."/>
            <person name="Horton D.L."/>
            <person name="Alikhan N.F."/>
            <person name="Baker D."/>
            <person name="Gharbi K."/>
            <person name="Hall N."/>
            <person name="Watson M."/>
            <person name="Adriaenssens E.M."/>
            <person name="Foster-Nyarko E."/>
            <person name="Jarju S."/>
            <person name="Secka A."/>
            <person name="Antonio M."/>
            <person name="Oren A."/>
            <person name="Chaudhuri R.R."/>
            <person name="La Ragione R."/>
            <person name="Hildebrand F."/>
            <person name="Pallen M.J."/>
        </authorList>
    </citation>
    <scope>NUCLEOTIDE SEQUENCE</scope>
    <source>
        <strain evidence="1">1063</strain>
    </source>
</reference>